<protein>
    <submittedName>
        <fullName evidence="1">Uncharacterized protein</fullName>
    </submittedName>
</protein>
<comment type="caution">
    <text evidence="1">The sequence shown here is derived from an EMBL/GenBank/DDBJ whole genome shotgun (WGS) entry which is preliminary data.</text>
</comment>
<organism evidence="1 2">
    <name type="scientific">Meganyctiphanes norvegica</name>
    <name type="common">Northern krill</name>
    <name type="synonym">Thysanopoda norvegica</name>
    <dbReference type="NCBI Taxonomy" id="48144"/>
    <lineage>
        <taxon>Eukaryota</taxon>
        <taxon>Metazoa</taxon>
        <taxon>Ecdysozoa</taxon>
        <taxon>Arthropoda</taxon>
        <taxon>Crustacea</taxon>
        <taxon>Multicrustacea</taxon>
        <taxon>Malacostraca</taxon>
        <taxon>Eumalacostraca</taxon>
        <taxon>Eucarida</taxon>
        <taxon>Euphausiacea</taxon>
        <taxon>Euphausiidae</taxon>
        <taxon>Meganyctiphanes</taxon>
    </lineage>
</organism>
<dbReference type="EMBL" id="CAXKWB010024129">
    <property type="protein sequence ID" value="CAL4126049.1"/>
    <property type="molecule type" value="Genomic_DNA"/>
</dbReference>
<keyword evidence="2" id="KW-1185">Reference proteome</keyword>
<dbReference type="AlphaFoldDB" id="A0AAV2RHJ2"/>
<name>A0AAV2RHJ2_MEGNR</name>
<proteinExistence type="predicted"/>
<sequence>MIPPQRSGRGLTENLVEFLMHFLVDFVREMLVELSLEVLHLKTDFPHLFTKHTNQEDFPPSRDSLVGGSKFDQEGNFYFDDETTNSYDEKKPSAYYSDQNTWTETADLVQENFALDNEYAVKRRL</sequence>
<evidence type="ECO:0000313" key="1">
    <source>
        <dbReference type="EMBL" id="CAL4126049.1"/>
    </source>
</evidence>
<dbReference type="Proteomes" id="UP001497623">
    <property type="component" value="Unassembled WGS sequence"/>
</dbReference>
<accession>A0AAV2RHJ2</accession>
<gene>
    <name evidence="1" type="ORF">MNOR_LOCUS25359</name>
</gene>
<reference evidence="1 2" key="1">
    <citation type="submission" date="2024-05" db="EMBL/GenBank/DDBJ databases">
        <authorList>
            <person name="Wallberg A."/>
        </authorList>
    </citation>
    <scope>NUCLEOTIDE SEQUENCE [LARGE SCALE GENOMIC DNA]</scope>
</reference>
<evidence type="ECO:0000313" key="2">
    <source>
        <dbReference type="Proteomes" id="UP001497623"/>
    </source>
</evidence>